<name>A0A5C4N6S4_9RHOB</name>
<dbReference type="OrthoDB" id="7873197at2"/>
<gene>
    <name evidence="1" type="ORF">FHG66_00490</name>
</gene>
<comment type="caution">
    <text evidence="1">The sequence shown here is derived from an EMBL/GenBank/DDBJ whole genome shotgun (WGS) entry which is preliminary data.</text>
</comment>
<reference evidence="1 2" key="1">
    <citation type="submission" date="2019-06" db="EMBL/GenBank/DDBJ databases">
        <title>YIM 131921 draft genome.</title>
        <authorList>
            <person name="Jiang L."/>
        </authorList>
    </citation>
    <scope>NUCLEOTIDE SEQUENCE [LARGE SCALE GENOMIC DNA]</scope>
    <source>
        <strain evidence="1 2">YIM 131921</strain>
    </source>
</reference>
<evidence type="ECO:0000313" key="2">
    <source>
        <dbReference type="Proteomes" id="UP000305887"/>
    </source>
</evidence>
<dbReference type="EMBL" id="VDFU01000001">
    <property type="protein sequence ID" value="TNC52809.1"/>
    <property type="molecule type" value="Genomic_DNA"/>
</dbReference>
<dbReference type="RefSeq" id="WP_139074585.1">
    <property type="nucleotide sequence ID" value="NZ_VDFU01000001.1"/>
</dbReference>
<proteinExistence type="predicted"/>
<evidence type="ECO:0000313" key="1">
    <source>
        <dbReference type="EMBL" id="TNC52809.1"/>
    </source>
</evidence>
<protein>
    <submittedName>
        <fullName evidence="1">Uncharacterized protein</fullName>
    </submittedName>
</protein>
<accession>A0A5C4N6S4</accession>
<sequence length="111" mass="12542">MTRSRASTLLSQDDIEQNFQDALTLLRSVRRTLSGILDRVQDDEPGALKEIGLKQSELETALKRAFEAEERYNAWHAKNSGIANACEIDFDALRQEVACRLARIQDCCDDV</sequence>
<dbReference type="AlphaFoldDB" id="A0A5C4N6S4"/>
<keyword evidence="2" id="KW-1185">Reference proteome</keyword>
<organism evidence="1 2">
    <name type="scientific">Rubellimicrobium rubrum</name>
    <dbReference type="NCBI Taxonomy" id="2585369"/>
    <lineage>
        <taxon>Bacteria</taxon>
        <taxon>Pseudomonadati</taxon>
        <taxon>Pseudomonadota</taxon>
        <taxon>Alphaproteobacteria</taxon>
        <taxon>Rhodobacterales</taxon>
        <taxon>Roseobacteraceae</taxon>
        <taxon>Rubellimicrobium</taxon>
    </lineage>
</organism>
<dbReference type="Proteomes" id="UP000305887">
    <property type="component" value="Unassembled WGS sequence"/>
</dbReference>